<gene>
    <name evidence="1" type="ORF">FisN_28Lu122</name>
</gene>
<name>A0A1Z5K587_FISSO</name>
<evidence type="ECO:0000313" key="1">
    <source>
        <dbReference type="EMBL" id="GAX21397.1"/>
    </source>
</evidence>
<protein>
    <submittedName>
        <fullName evidence="1">Uncharacterized protein</fullName>
    </submittedName>
</protein>
<dbReference type="OrthoDB" id="1898734at2759"/>
<dbReference type="InParanoid" id="A0A1Z5K587"/>
<dbReference type="AlphaFoldDB" id="A0A1Z5K587"/>
<dbReference type="Proteomes" id="UP000198406">
    <property type="component" value="Unassembled WGS sequence"/>
</dbReference>
<dbReference type="EMBL" id="BDSP01000166">
    <property type="protein sequence ID" value="GAX21397.1"/>
    <property type="molecule type" value="Genomic_DNA"/>
</dbReference>
<sequence>MKDSDQRFLYLQGRWSSTGSWVEAAWSKYNWIVLMGQRETGKSSPATKQFLELLFPEYIDDNTKEL</sequence>
<accession>A0A1Z5K587</accession>
<reference evidence="1 2" key="1">
    <citation type="journal article" date="2015" name="Plant Cell">
        <title>Oil accumulation by the oleaginous diatom Fistulifera solaris as revealed by the genome and transcriptome.</title>
        <authorList>
            <person name="Tanaka T."/>
            <person name="Maeda Y."/>
            <person name="Veluchamy A."/>
            <person name="Tanaka M."/>
            <person name="Abida H."/>
            <person name="Marechal E."/>
            <person name="Bowler C."/>
            <person name="Muto M."/>
            <person name="Sunaga Y."/>
            <person name="Tanaka M."/>
            <person name="Yoshino T."/>
            <person name="Taniguchi T."/>
            <person name="Fukuda Y."/>
            <person name="Nemoto M."/>
            <person name="Matsumoto M."/>
            <person name="Wong P.S."/>
            <person name="Aburatani S."/>
            <person name="Fujibuchi W."/>
        </authorList>
    </citation>
    <scope>NUCLEOTIDE SEQUENCE [LARGE SCALE GENOMIC DNA]</scope>
    <source>
        <strain evidence="1 2">JPCC DA0580</strain>
    </source>
</reference>
<keyword evidence="2" id="KW-1185">Reference proteome</keyword>
<evidence type="ECO:0000313" key="2">
    <source>
        <dbReference type="Proteomes" id="UP000198406"/>
    </source>
</evidence>
<comment type="caution">
    <text evidence="1">The sequence shown here is derived from an EMBL/GenBank/DDBJ whole genome shotgun (WGS) entry which is preliminary data.</text>
</comment>
<proteinExistence type="predicted"/>
<organism evidence="1 2">
    <name type="scientific">Fistulifera solaris</name>
    <name type="common">Oleaginous diatom</name>
    <dbReference type="NCBI Taxonomy" id="1519565"/>
    <lineage>
        <taxon>Eukaryota</taxon>
        <taxon>Sar</taxon>
        <taxon>Stramenopiles</taxon>
        <taxon>Ochrophyta</taxon>
        <taxon>Bacillariophyta</taxon>
        <taxon>Bacillariophyceae</taxon>
        <taxon>Bacillariophycidae</taxon>
        <taxon>Naviculales</taxon>
        <taxon>Naviculaceae</taxon>
        <taxon>Fistulifera</taxon>
    </lineage>
</organism>